<evidence type="ECO:0000256" key="1">
    <source>
        <dbReference type="SAM" id="MobiDB-lite"/>
    </source>
</evidence>
<feature type="compositionally biased region" description="Basic and acidic residues" evidence="1">
    <location>
        <begin position="348"/>
        <end position="358"/>
    </location>
</feature>
<proteinExistence type="predicted"/>
<reference evidence="3 4" key="2">
    <citation type="journal article" date="2018" name="New Phytol.">
        <title>High intraspecific genome diversity in the model arbuscular mycorrhizal symbiont Rhizophagus irregularis.</title>
        <authorList>
            <person name="Chen E.C.H."/>
            <person name="Morin E."/>
            <person name="Beaudet D."/>
            <person name="Noel J."/>
            <person name="Yildirir G."/>
            <person name="Ndikumana S."/>
            <person name="Charron P."/>
            <person name="St-Onge C."/>
            <person name="Giorgi J."/>
            <person name="Kruger M."/>
            <person name="Marton T."/>
            <person name="Ropars J."/>
            <person name="Grigoriev I.V."/>
            <person name="Hainaut M."/>
            <person name="Henrissat B."/>
            <person name="Roux C."/>
            <person name="Martin F."/>
            <person name="Corradi N."/>
        </authorList>
    </citation>
    <scope>NUCLEOTIDE SEQUENCE [LARGE SCALE GENOMIC DNA]</scope>
    <source>
        <strain evidence="3 4">DAOM 197198</strain>
    </source>
</reference>
<dbReference type="AlphaFoldDB" id="A0A2P4PHW6"/>
<dbReference type="Proteomes" id="UP000018888">
    <property type="component" value="Unassembled WGS sequence"/>
</dbReference>
<sequence>KLFPLSIFSHRNPQLNTVFFTYPFLRLLTLEKKEDHWVASYGKVLLLITRPLKEVFIIKYFFISHPYNILKNMASFFPKHISLGKFSFDVSFHKFHVTRPKRAGCNKIYEIRRSKSFFFELVDPSTNTNDIHLKIHTNDYHMKSTPISYSSTCSFPNLKYQISKMLQHFFSHQKVIPRSIQKRYFNLIRSKLLDRYFIIKSRADSVTQRNSRTKTFFNFSYKRYRFHFGIFIPCNFRTTHNFGIEHTQLCSVPSPFIMSHNRRTCVSHHKNLDIFHNIKNHTPIPNNNTNNNKRFHATLIHKQWQRRVKKHVYSNRLGISYDISYSANGHKYLTTYNDRRMYRKRLDNFRSHHSDSSKRSKKQKSRFQRACRYVFYNRGKNRKSHRRVNTLEEKLHRARQHRFLFLPSQHVNKPIQHLKYHKKLVLRDEEHYNFPIPPAPRRPLGVNAVLNKTIDRLRRLSPGNNSISTSNTHSPATTLQPILLKEENTWHETLGIWIPNDLFPYVTDEPVYISKRQATLKGRQHAPGSTEWLKVIRNRKKAHESADRQEKERLLREEDLSARAKLWGTSSNSIEYREEMTKDLTKFQEHYHKKITPLIERHAVLENRITQGKNVYKTNKQLLQLERELGVFKIDYFSVIDDNGYHYRYKGHTSDDTKQLELRPHKRPSNLTINIDRHNTEIKKLRLDIPSPEDSKVFASL</sequence>
<dbReference type="Pfam" id="PF26638">
    <property type="entry name" value="DUF8211"/>
    <property type="match status" value="1"/>
</dbReference>
<feature type="non-terminal residue" evidence="3">
    <location>
        <position position="1"/>
    </location>
</feature>
<reference evidence="3 4" key="1">
    <citation type="journal article" date="2013" name="Proc. Natl. Acad. Sci. U.S.A.">
        <title>Genome of an arbuscular mycorrhizal fungus provides insight into the oldest plant symbiosis.</title>
        <authorList>
            <person name="Tisserant E."/>
            <person name="Malbreil M."/>
            <person name="Kuo A."/>
            <person name="Kohler A."/>
            <person name="Symeonidi A."/>
            <person name="Balestrini R."/>
            <person name="Charron P."/>
            <person name="Duensing N."/>
            <person name="Frei Dit Frey N."/>
            <person name="Gianinazzi-Pearson V."/>
            <person name="Gilbert L.B."/>
            <person name="Handa Y."/>
            <person name="Herr J.R."/>
            <person name="Hijri M."/>
            <person name="Koul R."/>
            <person name="Kawaguchi M."/>
            <person name="Krajinski F."/>
            <person name="Lammers P.J."/>
            <person name="Masclaux F.G."/>
            <person name="Murat C."/>
            <person name="Morin E."/>
            <person name="Ndikumana S."/>
            <person name="Pagni M."/>
            <person name="Petitpierre D."/>
            <person name="Requena N."/>
            <person name="Rosikiewicz P."/>
            <person name="Riley R."/>
            <person name="Saito K."/>
            <person name="San Clemente H."/>
            <person name="Shapiro H."/>
            <person name="van Tuinen D."/>
            <person name="Becard G."/>
            <person name="Bonfante P."/>
            <person name="Paszkowski U."/>
            <person name="Shachar-Hill Y.Y."/>
            <person name="Tuskan G.A."/>
            <person name="Young P.W."/>
            <person name="Sanders I.R."/>
            <person name="Henrissat B."/>
            <person name="Rensing S.A."/>
            <person name="Grigoriev I.V."/>
            <person name="Corradi N."/>
            <person name="Roux C."/>
            <person name="Martin F."/>
        </authorList>
    </citation>
    <scope>NUCLEOTIDE SEQUENCE [LARGE SCALE GENOMIC DNA]</scope>
    <source>
        <strain evidence="3 4">DAOM 197198</strain>
    </source>
</reference>
<organism evidence="3 4">
    <name type="scientific">Rhizophagus irregularis (strain DAOM 181602 / DAOM 197198 / MUCL 43194)</name>
    <name type="common">Arbuscular mycorrhizal fungus</name>
    <name type="synonym">Glomus intraradices</name>
    <dbReference type="NCBI Taxonomy" id="747089"/>
    <lineage>
        <taxon>Eukaryota</taxon>
        <taxon>Fungi</taxon>
        <taxon>Fungi incertae sedis</taxon>
        <taxon>Mucoromycota</taxon>
        <taxon>Glomeromycotina</taxon>
        <taxon>Glomeromycetes</taxon>
        <taxon>Glomerales</taxon>
        <taxon>Glomeraceae</taxon>
        <taxon>Rhizophagus</taxon>
    </lineage>
</organism>
<feature type="domain" description="DUF8211" evidence="2">
    <location>
        <begin position="296"/>
        <end position="436"/>
    </location>
</feature>
<dbReference type="VEuPathDB" id="FungiDB:RhiirFUN_004001"/>
<evidence type="ECO:0000313" key="3">
    <source>
        <dbReference type="EMBL" id="POG64960.1"/>
    </source>
</evidence>
<evidence type="ECO:0000313" key="4">
    <source>
        <dbReference type="Proteomes" id="UP000018888"/>
    </source>
</evidence>
<comment type="caution">
    <text evidence="3">The sequence shown here is derived from an EMBL/GenBank/DDBJ whole genome shotgun (WGS) entry which is preliminary data.</text>
</comment>
<keyword evidence="4" id="KW-1185">Reference proteome</keyword>
<name>A0A2P4PHW6_RHIID</name>
<dbReference type="InterPro" id="IPR058524">
    <property type="entry name" value="DUF8211"/>
</dbReference>
<evidence type="ECO:0000259" key="2">
    <source>
        <dbReference type="Pfam" id="PF26638"/>
    </source>
</evidence>
<gene>
    <name evidence="3" type="ORF">GLOIN_2v1805467</name>
</gene>
<protein>
    <recommendedName>
        <fullName evidence="2">DUF8211 domain-containing protein</fullName>
    </recommendedName>
</protein>
<accession>A0A2P4PHW6</accession>
<feature type="region of interest" description="Disordered" evidence="1">
    <location>
        <begin position="348"/>
        <end position="367"/>
    </location>
</feature>
<dbReference type="EMBL" id="AUPC02000227">
    <property type="protein sequence ID" value="POG64960.1"/>
    <property type="molecule type" value="Genomic_DNA"/>
</dbReference>